<keyword evidence="6 7" id="KW-0472">Membrane</keyword>
<gene>
    <name evidence="9" type="ORF">SAMN05216266_109194</name>
</gene>
<dbReference type="GO" id="GO:0022857">
    <property type="term" value="F:transmembrane transporter activity"/>
    <property type="evidence" value="ECO:0007669"/>
    <property type="project" value="InterPro"/>
</dbReference>
<feature type="domain" description="Major facilitator superfamily (MFS) profile" evidence="8">
    <location>
        <begin position="221"/>
        <end position="418"/>
    </location>
</feature>
<organism evidence="9 10">
    <name type="scientific">Amycolatopsis marina</name>
    <dbReference type="NCBI Taxonomy" id="490629"/>
    <lineage>
        <taxon>Bacteria</taxon>
        <taxon>Bacillati</taxon>
        <taxon>Actinomycetota</taxon>
        <taxon>Actinomycetes</taxon>
        <taxon>Pseudonocardiales</taxon>
        <taxon>Pseudonocardiaceae</taxon>
        <taxon>Amycolatopsis</taxon>
    </lineage>
</organism>
<evidence type="ECO:0000256" key="4">
    <source>
        <dbReference type="ARBA" id="ARBA00022692"/>
    </source>
</evidence>
<dbReference type="STRING" id="490629.SAMN05216266_109194"/>
<evidence type="ECO:0000259" key="8">
    <source>
        <dbReference type="PROSITE" id="PS50850"/>
    </source>
</evidence>
<dbReference type="CDD" id="cd06173">
    <property type="entry name" value="MFS_MefA_like"/>
    <property type="match status" value="1"/>
</dbReference>
<feature type="transmembrane region" description="Helical" evidence="7">
    <location>
        <begin position="224"/>
        <end position="247"/>
    </location>
</feature>
<dbReference type="Proteomes" id="UP000243799">
    <property type="component" value="Unassembled WGS sequence"/>
</dbReference>
<keyword evidence="3" id="KW-1003">Cell membrane</keyword>
<evidence type="ECO:0000313" key="10">
    <source>
        <dbReference type="Proteomes" id="UP000243799"/>
    </source>
</evidence>
<evidence type="ECO:0000256" key="7">
    <source>
        <dbReference type="SAM" id="Phobius"/>
    </source>
</evidence>
<feature type="transmembrane region" description="Helical" evidence="7">
    <location>
        <begin position="381"/>
        <end position="400"/>
    </location>
</feature>
<dbReference type="InterPro" id="IPR020846">
    <property type="entry name" value="MFS_dom"/>
</dbReference>
<sequence length="418" mass="44317">MARDSLWFHRDFRRLWAGDTVSQFSTFVSITVLQLLAVTVLAANPFEMGLLTAAEHAAFLLIGLPAGVWVDRMRRKPLMVGADLARGLLLLSVPFAWWAGVLTLTQLLVVALLVGVCTLFFDVAYQSYLPFLVGRVNLVEGNAKLQASQSVAHVTGPGIGGALAQLAGAANAVLAAGIGYLASAALLLRIRVQEPTPERAAHRNLRAEIAEGLRFVFGNTTLRAITLCTATGNFAGGAYAALQVLFLTRELGLPAAGVGLVLAISGVGGILGAFTASWWSRRIGQARAVWLVPLVTWPAQLLVPLAVPGWRVGIAVAGLVIVSYGIIVYNVAQVSFRQAICPDRLLGRMNASVRSVVWGAMPLGSLLGGVLGEWLGVRGGVWVATAGMSLAVLWVLFSPLRSMRDLPSSEEEPVTAPN</sequence>
<dbReference type="InterPro" id="IPR010290">
    <property type="entry name" value="TM_effector"/>
</dbReference>
<dbReference type="AlphaFoldDB" id="A0A1I1AIJ7"/>
<evidence type="ECO:0000256" key="1">
    <source>
        <dbReference type="ARBA" id="ARBA00004651"/>
    </source>
</evidence>
<keyword evidence="2" id="KW-0813">Transport</keyword>
<proteinExistence type="predicted"/>
<evidence type="ECO:0000256" key="5">
    <source>
        <dbReference type="ARBA" id="ARBA00022989"/>
    </source>
</evidence>
<evidence type="ECO:0000256" key="6">
    <source>
        <dbReference type="ARBA" id="ARBA00023136"/>
    </source>
</evidence>
<comment type="subcellular location">
    <subcellularLocation>
        <location evidence="1">Cell membrane</location>
        <topology evidence="1">Multi-pass membrane protein</topology>
    </subcellularLocation>
</comment>
<feature type="transmembrane region" description="Helical" evidence="7">
    <location>
        <begin position="253"/>
        <end position="276"/>
    </location>
</feature>
<evidence type="ECO:0000256" key="2">
    <source>
        <dbReference type="ARBA" id="ARBA00022448"/>
    </source>
</evidence>
<name>A0A1I1AIJ7_9PSEU</name>
<dbReference type="PANTHER" id="PTHR23513:SF6">
    <property type="entry name" value="MAJOR FACILITATOR SUPERFAMILY ASSOCIATED DOMAIN-CONTAINING PROTEIN"/>
    <property type="match status" value="1"/>
</dbReference>
<feature type="transmembrane region" description="Helical" evidence="7">
    <location>
        <begin position="288"/>
        <end position="307"/>
    </location>
</feature>
<dbReference type="GO" id="GO:0005886">
    <property type="term" value="C:plasma membrane"/>
    <property type="evidence" value="ECO:0007669"/>
    <property type="project" value="UniProtKB-SubCell"/>
</dbReference>
<feature type="transmembrane region" description="Helical" evidence="7">
    <location>
        <begin position="104"/>
        <end position="125"/>
    </location>
</feature>
<evidence type="ECO:0000256" key="3">
    <source>
        <dbReference type="ARBA" id="ARBA00022475"/>
    </source>
</evidence>
<accession>A0A1I1AIJ7</accession>
<dbReference type="RefSeq" id="WP_091674183.1">
    <property type="nucleotide sequence ID" value="NZ_FOKG01000009.1"/>
</dbReference>
<feature type="transmembrane region" description="Helical" evidence="7">
    <location>
        <begin position="353"/>
        <end position="375"/>
    </location>
</feature>
<feature type="transmembrane region" description="Helical" evidence="7">
    <location>
        <begin position="49"/>
        <end position="70"/>
    </location>
</feature>
<dbReference type="PANTHER" id="PTHR23513">
    <property type="entry name" value="INTEGRAL MEMBRANE EFFLUX PROTEIN-RELATED"/>
    <property type="match status" value="1"/>
</dbReference>
<dbReference type="InterPro" id="IPR036259">
    <property type="entry name" value="MFS_trans_sf"/>
</dbReference>
<protein>
    <submittedName>
        <fullName evidence="9">Predicted arabinose efflux permease, MFS family</fullName>
    </submittedName>
</protein>
<feature type="transmembrane region" description="Helical" evidence="7">
    <location>
        <begin position="313"/>
        <end position="332"/>
    </location>
</feature>
<keyword evidence="5 7" id="KW-1133">Transmembrane helix</keyword>
<dbReference type="PROSITE" id="PS50850">
    <property type="entry name" value="MFS"/>
    <property type="match status" value="1"/>
</dbReference>
<evidence type="ECO:0000313" key="9">
    <source>
        <dbReference type="EMBL" id="SFB37767.1"/>
    </source>
</evidence>
<dbReference type="SUPFAM" id="SSF103473">
    <property type="entry name" value="MFS general substrate transporter"/>
    <property type="match status" value="1"/>
</dbReference>
<keyword evidence="4 7" id="KW-0812">Transmembrane</keyword>
<dbReference type="EMBL" id="FOKG01000009">
    <property type="protein sequence ID" value="SFB37767.1"/>
    <property type="molecule type" value="Genomic_DNA"/>
</dbReference>
<dbReference type="Gene3D" id="1.20.1250.20">
    <property type="entry name" value="MFS general substrate transporter like domains"/>
    <property type="match status" value="1"/>
</dbReference>
<dbReference type="Pfam" id="PF05977">
    <property type="entry name" value="MFS_3"/>
    <property type="match status" value="1"/>
</dbReference>
<keyword evidence="10" id="KW-1185">Reference proteome</keyword>
<feature type="transmembrane region" description="Helical" evidence="7">
    <location>
        <begin position="21"/>
        <end position="43"/>
    </location>
</feature>
<dbReference type="OrthoDB" id="9815525at2"/>
<reference evidence="10" key="1">
    <citation type="submission" date="2016-10" db="EMBL/GenBank/DDBJ databases">
        <authorList>
            <person name="Varghese N."/>
            <person name="Submissions S."/>
        </authorList>
    </citation>
    <scope>NUCLEOTIDE SEQUENCE [LARGE SCALE GENOMIC DNA]</scope>
    <source>
        <strain evidence="10">CGMCC 4.3568</strain>
    </source>
</reference>